<evidence type="ECO:0000313" key="1">
    <source>
        <dbReference type="EMBL" id="MCF0266672.1"/>
    </source>
</evidence>
<dbReference type="Proteomes" id="UP000887320">
    <property type="component" value="Unassembled WGS sequence"/>
</dbReference>
<accession>A0A8X8GI67</accession>
<dbReference type="AlphaFoldDB" id="A0A8X8GI67"/>
<comment type="caution">
    <text evidence="1">The sequence shown here is derived from an EMBL/GenBank/DDBJ whole genome shotgun (WGS) entry which is preliminary data.</text>
</comment>
<name>A0A8X8GI67_ACIGI</name>
<evidence type="ECO:0000313" key="2">
    <source>
        <dbReference type="Proteomes" id="UP000887320"/>
    </source>
</evidence>
<gene>
    <name evidence="1" type="ORF">KW868_19660</name>
</gene>
<organism evidence="1 2">
    <name type="scientific">Acinetobacter guillouiae</name>
    <name type="common">Acinetobacter genomosp. 11</name>
    <dbReference type="NCBI Taxonomy" id="106649"/>
    <lineage>
        <taxon>Bacteria</taxon>
        <taxon>Pseudomonadati</taxon>
        <taxon>Pseudomonadota</taxon>
        <taxon>Gammaproteobacteria</taxon>
        <taxon>Moraxellales</taxon>
        <taxon>Moraxellaceae</taxon>
        <taxon>Acinetobacter</taxon>
    </lineage>
</organism>
<reference evidence="1" key="1">
    <citation type="submission" date="2021-07" db="EMBL/GenBank/DDBJ databases">
        <authorList>
            <person name="Fernandez M."/>
            <person name="Pereira P."/>
            <person name="Torres Tejerizo G.A."/>
            <person name="Gonzalez P."/>
            <person name="Agostini E."/>
        </authorList>
    </citation>
    <scope>NUCLEOTIDE SEQUENCE</scope>
    <source>
        <strain evidence="1">SFC 500-1A</strain>
    </source>
</reference>
<sequence length="261" mass="29771">MFIIFYSVICYMNKILKVSSFFMLVSGQGIFAQQTNAESLSNFENGLVEKYYQKSCSGRSECDQYNEKISSEIENKIKNDSSSFAYSFAKLTEKNMLDIHYSPDRKIKFYTMDVSAGGTMREPYSLIQVKPSNGLASQELAQVGFIDKIAQVKIKNQDVYLVTSLFVNSTCSRGYRIHSFVLNNGKFVAQPIFETKTQKLDSIGVENDCQEWERSAEDFIRISKDLKNIDILVVNASGKLTNNYLRYQKTPQGYRYSGVVK</sequence>
<protein>
    <submittedName>
        <fullName evidence="1">Uncharacterized protein</fullName>
    </submittedName>
</protein>
<proteinExistence type="predicted"/>
<dbReference type="EMBL" id="JAHWXT010000009">
    <property type="protein sequence ID" value="MCF0266672.1"/>
    <property type="molecule type" value="Genomic_DNA"/>
</dbReference>